<accession>A0A6A6A9B4</accession>
<evidence type="ECO:0000259" key="3">
    <source>
        <dbReference type="PROSITE" id="PS50157"/>
    </source>
</evidence>
<evidence type="ECO:0000313" key="5">
    <source>
        <dbReference type="Proteomes" id="UP000799771"/>
    </source>
</evidence>
<dbReference type="Gene3D" id="3.30.160.60">
    <property type="entry name" value="Classic Zinc Finger"/>
    <property type="match status" value="1"/>
</dbReference>
<dbReference type="PROSITE" id="PS50157">
    <property type="entry name" value="ZINC_FINGER_C2H2_2"/>
    <property type="match status" value="1"/>
</dbReference>
<name>A0A6A6A9B4_9PLEO</name>
<reference evidence="4" key="1">
    <citation type="journal article" date="2020" name="Stud. Mycol.">
        <title>101 Dothideomycetes genomes: a test case for predicting lifestyles and emergence of pathogens.</title>
        <authorList>
            <person name="Haridas S."/>
            <person name="Albert R."/>
            <person name="Binder M."/>
            <person name="Bloem J."/>
            <person name="Labutti K."/>
            <person name="Salamov A."/>
            <person name="Andreopoulos B."/>
            <person name="Baker S."/>
            <person name="Barry K."/>
            <person name="Bills G."/>
            <person name="Bluhm B."/>
            <person name="Cannon C."/>
            <person name="Castanera R."/>
            <person name="Culley D."/>
            <person name="Daum C."/>
            <person name="Ezra D."/>
            <person name="Gonzalez J."/>
            <person name="Henrissat B."/>
            <person name="Kuo A."/>
            <person name="Liang C."/>
            <person name="Lipzen A."/>
            <person name="Lutzoni F."/>
            <person name="Magnuson J."/>
            <person name="Mondo S."/>
            <person name="Nolan M."/>
            <person name="Ohm R."/>
            <person name="Pangilinan J."/>
            <person name="Park H.-J."/>
            <person name="Ramirez L."/>
            <person name="Alfaro M."/>
            <person name="Sun H."/>
            <person name="Tritt A."/>
            <person name="Yoshinaga Y."/>
            <person name="Zwiers L.-H."/>
            <person name="Turgeon B."/>
            <person name="Goodwin S."/>
            <person name="Spatafora J."/>
            <person name="Crous P."/>
            <person name="Grigoriev I."/>
        </authorList>
    </citation>
    <scope>NUCLEOTIDE SEQUENCE</scope>
    <source>
        <strain evidence="4">CBS 119687</strain>
    </source>
</reference>
<keyword evidence="1" id="KW-0479">Metal-binding</keyword>
<dbReference type="GeneID" id="54407249"/>
<evidence type="ECO:0000313" key="4">
    <source>
        <dbReference type="EMBL" id="KAF2127783.1"/>
    </source>
</evidence>
<organism evidence="4 5">
    <name type="scientific">Dothidotthia symphoricarpi CBS 119687</name>
    <dbReference type="NCBI Taxonomy" id="1392245"/>
    <lineage>
        <taxon>Eukaryota</taxon>
        <taxon>Fungi</taxon>
        <taxon>Dikarya</taxon>
        <taxon>Ascomycota</taxon>
        <taxon>Pezizomycotina</taxon>
        <taxon>Dothideomycetes</taxon>
        <taxon>Pleosporomycetidae</taxon>
        <taxon>Pleosporales</taxon>
        <taxon>Dothidotthiaceae</taxon>
        <taxon>Dothidotthia</taxon>
    </lineage>
</organism>
<dbReference type="GO" id="GO:0008270">
    <property type="term" value="F:zinc ion binding"/>
    <property type="evidence" value="ECO:0007669"/>
    <property type="project" value="UniProtKB-KW"/>
</dbReference>
<feature type="region of interest" description="Disordered" evidence="2">
    <location>
        <begin position="331"/>
        <end position="351"/>
    </location>
</feature>
<feature type="domain" description="C2H2-type" evidence="3">
    <location>
        <begin position="358"/>
        <end position="388"/>
    </location>
</feature>
<dbReference type="EMBL" id="ML977510">
    <property type="protein sequence ID" value="KAF2127783.1"/>
    <property type="molecule type" value="Genomic_DNA"/>
</dbReference>
<keyword evidence="1" id="KW-0863">Zinc-finger</keyword>
<evidence type="ECO:0000256" key="2">
    <source>
        <dbReference type="SAM" id="MobiDB-lite"/>
    </source>
</evidence>
<sequence length="470" mass="52620">MYSHDRVAATYAAHISDEYFDGNEQPRLCSRAFPIADLESSRIDAATNSTSDYSHARFAVAPSDLADDAYNTYLQPLDKTVACISSATEQGLSVAETSSISPWSTWNLASSGTSSLDFQYGSAFTSIAPDMGNDCPWSGICSDRHEEVYGFSYELDIPTFIAQIAPSTTTTYTAIPYPPSESPTDAPFDWGKGGSTYYRDDSKELLPCSLSPSENFELFEFYSTPQFHHVKHDQIFRDETELETQRHPTHLAHHFGEHLHASMEFNQRDEASKRIKTQQRHSGTEILPIDTMGEDSIQDMSWRCDAVLKRSSHLKSSDSLLAEIGEIPTPESNTCSFATPTTAHSKASSSHLRKRKLHDCPVPTCTKQFTVNYDLCRHLKTIHMEPEEGGYMCAFEGCPKADKIWTRLDSFRKHVKRHSGVHVNDLVLQSSRSRPSTDAKFPFSVTTPEIMVQRGLTKTNVRSQDNGRDP</sequence>
<evidence type="ECO:0000256" key="1">
    <source>
        <dbReference type="PROSITE-ProRule" id="PRU00042"/>
    </source>
</evidence>
<keyword evidence="5" id="KW-1185">Reference proteome</keyword>
<feature type="compositionally biased region" description="Polar residues" evidence="2">
    <location>
        <begin position="331"/>
        <end position="350"/>
    </location>
</feature>
<dbReference type="Proteomes" id="UP000799771">
    <property type="component" value="Unassembled WGS sequence"/>
</dbReference>
<dbReference type="InterPro" id="IPR013087">
    <property type="entry name" value="Znf_C2H2_type"/>
</dbReference>
<dbReference type="PROSITE" id="PS00028">
    <property type="entry name" value="ZINC_FINGER_C2H2_1"/>
    <property type="match status" value="1"/>
</dbReference>
<dbReference type="SMART" id="SM00355">
    <property type="entry name" value="ZnF_C2H2"/>
    <property type="match status" value="2"/>
</dbReference>
<dbReference type="AlphaFoldDB" id="A0A6A6A9B4"/>
<keyword evidence="1" id="KW-0862">Zinc</keyword>
<protein>
    <recommendedName>
        <fullName evidence="3">C2H2-type domain-containing protein</fullName>
    </recommendedName>
</protein>
<proteinExistence type="predicted"/>
<dbReference type="OrthoDB" id="3801065at2759"/>
<gene>
    <name evidence="4" type="ORF">P153DRAFT_358622</name>
</gene>
<dbReference type="RefSeq" id="XP_033522172.1">
    <property type="nucleotide sequence ID" value="XM_033666817.1"/>
</dbReference>